<keyword evidence="1" id="KW-0472">Membrane</keyword>
<proteinExistence type="predicted"/>
<sequence>MISAEETIAGLHDSLSLRRRVRSVVQLCGAGAVVALVGVLWLTEDRLPARAQVGFAALLLVGLGVMARAVYVLRQHGHLFARDRVIAGWIASGFAVLLAIGLALAGHGRLGLLFVPAALAYLLFTHLAKRRLERR</sequence>
<evidence type="ECO:0000313" key="3">
    <source>
        <dbReference type="Proteomes" id="UP000292695"/>
    </source>
</evidence>
<keyword evidence="3" id="KW-1185">Reference proteome</keyword>
<feature type="transmembrane region" description="Helical" evidence="1">
    <location>
        <begin position="110"/>
        <end position="128"/>
    </location>
</feature>
<accession>A0A4R0I9Q0</accession>
<gene>
    <name evidence="2" type="ORF">E0H50_25105</name>
</gene>
<protein>
    <submittedName>
        <fullName evidence="2">Uncharacterized protein</fullName>
    </submittedName>
</protein>
<keyword evidence="1" id="KW-1133">Transmembrane helix</keyword>
<evidence type="ECO:0000256" key="1">
    <source>
        <dbReference type="SAM" id="Phobius"/>
    </source>
</evidence>
<comment type="caution">
    <text evidence="2">The sequence shown here is derived from an EMBL/GenBank/DDBJ whole genome shotgun (WGS) entry which is preliminary data.</text>
</comment>
<dbReference type="Proteomes" id="UP000292695">
    <property type="component" value="Unassembled WGS sequence"/>
</dbReference>
<organism evidence="2 3">
    <name type="scientific">Kribbella sindirgiensis</name>
    <dbReference type="NCBI Taxonomy" id="1124744"/>
    <lineage>
        <taxon>Bacteria</taxon>
        <taxon>Bacillati</taxon>
        <taxon>Actinomycetota</taxon>
        <taxon>Actinomycetes</taxon>
        <taxon>Propionibacteriales</taxon>
        <taxon>Kribbellaceae</taxon>
        <taxon>Kribbella</taxon>
    </lineage>
</organism>
<feature type="transmembrane region" description="Helical" evidence="1">
    <location>
        <begin position="85"/>
        <end position="104"/>
    </location>
</feature>
<feature type="transmembrane region" description="Helical" evidence="1">
    <location>
        <begin position="24"/>
        <end position="43"/>
    </location>
</feature>
<name>A0A4R0I9Q0_9ACTN</name>
<dbReference type="EMBL" id="SJKA01000009">
    <property type="protein sequence ID" value="TCC29741.1"/>
    <property type="molecule type" value="Genomic_DNA"/>
</dbReference>
<reference evidence="2 3" key="1">
    <citation type="submission" date="2019-02" db="EMBL/GenBank/DDBJ databases">
        <title>Kribbella capetownensis sp. nov. and Kribbella speibonae sp. nov., isolated from soil.</title>
        <authorList>
            <person name="Curtis S.M."/>
            <person name="Norton I."/>
            <person name="Everest G.J."/>
            <person name="Meyers P.R."/>
        </authorList>
    </citation>
    <scope>NUCLEOTIDE SEQUENCE [LARGE SCALE GENOMIC DNA]</scope>
    <source>
        <strain evidence="2 3">DSM 27082</strain>
    </source>
</reference>
<dbReference type="RefSeq" id="WP_131292770.1">
    <property type="nucleotide sequence ID" value="NZ_SJKA01000009.1"/>
</dbReference>
<dbReference type="AlphaFoldDB" id="A0A4R0I9Q0"/>
<feature type="transmembrane region" description="Helical" evidence="1">
    <location>
        <begin position="55"/>
        <end position="73"/>
    </location>
</feature>
<keyword evidence="1" id="KW-0812">Transmembrane</keyword>
<evidence type="ECO:0000313" key="2">
    <source>
        <dbReference type="EMBL" id="TCC29741.1"/>
    </source>
</evidence>